<dbReference type="PANTHER" id="PTHR48069:SF3">
    <property type="entry name" value="DIHYDROFOLATE REDUCTASE"/>
    <property type="match status" value="1"/>
</dbReference>
<comment type="pathway">
    <text evidence="1 8">Cofactor biosynthesis; tetrahydrofolate biosynthesis; 5,6,7,8-tetrahydrofolate from 7,8-dihydrofolate: step 1/1.</text>
</comment>
<comment type="function">
    <text evidence="7 8">Key enzyme in folate metabolism. Catalyzes an essential reaction for de novo glycine and purine synthesis, and for DNA precursor synthesis.</text>
</comment>
<evidence type="ECO:0000256" key="2">
    <source>
        <dbReference type="ARBA" id="ARBA00009539"/>
    </source>
</evidence>
<dbReference type="Pfam" id="PF00186">
    <property type="entry name" value="DHFR_1"/>
    <property type="match status" value="1"/>
</dbReference>
<dbReference type="GO" id="GO:0006730">
    <property type="term" value="P:one-carbon metabolic process"/>
    <property type="evidence" value="ECO:0007669"/>
    <property type="project" value="UniProtKB-KW"/>
</dbReference>
<dbReference type="STRING" id="1797110.A3841_17675"/>
<name>A0A1Q5PD61_9BACT</name>
<proteinExistence type="inferred from homology"/>
<dbReference type="InterPro" id="IPR001796">
    <property type="entry name" value="DHFR_dom"/>
</dbReference>
<dbReference type="GO" id="GO:0070401">
    <property type="term" value="F:NADP+ binding"/>
    <property type="evidence" value="ECO:0007669"/>
    <property type="project" value="UniProtKB-ARBA"/>
</dbReference>
<evidence type="ECO:0000256" key="7">
    <source>
        <dbReference type="ARBA" id="ARBA00025067"/>
    </source>
</evidence>
<gene>
    <name evidence="10" type="ORF">A3841_17675</name>
</gene>
<evidence type="ECO:0000313" key="11">
    <source>
        <dbReference type="Proteomes" id="UP000186551"/>
    </source>
</evidence>
<dbReference type="PIRSF" id="PIRSF000194">
    <property type="entry name" value="DHFR"/>
    <property type="match status" value="1"/>
</dbReference>
<evidence type="ECO:0000256" key="6">
    <source>
        <dbReference type="ARBA" id="ARBA00023002"/>
    </source>
</evidence>
<dbReference type="UniPathway" id="UPA00077">
    <property type="reaction ID" value="UER00158"/>
</dbReference>
<comment type="caution">
    <text evidence="10">The sequence shown here is derived from an EMBL/GenBank/DDBJ whole genome shotgun (WGS) entry which is preliminary data.</text>
</comment>
<accession>A0A1Q5PD61</accession>
<comment type="catalytic activity">
    <reaction evidence="8">
        <text>(6S)-5,6,7,8-tetrahydrofolate + NADP(+) = 7,8-dihydrofolate + NADPH + H(+)</text>
        <dbReference type="Rhea" id="RHEA:15009"/>
        <dbReference type="ChEBI" id="CHEBI:15378"/>
        <dbReference type="ChEBI" id="CHEBI:57451"/>
        <dbReference type="ChEBI" id="CHEBI:57453"/>
        <dbReference type="ChEBI" id="CHEBI:57783"/>
        <dbReference type="ChEBI" id="CHEBI:58349"/>
        <dbReference type="EC" id="1.5.1.3"/>
    </reaction>
</comment>
<dbReference type="GO" id="GO:0004146">
    <property type="term" value="F:dihydrofolate reductase activity"/>
    <property type="evidence" value="ECO:0007669"/>
    <property type="project" value="UniProtKB-EC"/>
</dbReference>
<dbReference type="PROSITE" id="PS51330">
    <property type="entry name" value="DHFR_2"/>
    <property type="match status" value="1"/>
</dbReference>
<dbReference type="OrthoDB" id="9804315at2"/>
<organism evidence="10 11">
    <name type="scientific">Pontibacter flavimaris</name>
    <dbReference type="NCBI Taxonomy" id="1797110"/>
    <lineage>
        <taxon>Bacteria</taxon>
        <taxon>Pseudomonadati</taxon>
        <taxon>Bacteroidota</taxon>
        <taxon>Cytophagia</taxon>
        <taxon>Cytophagales</taxon>
        <taxon>Hymenobacteraceae</taxon>
        <taxon>Pontibacter</taxon>
    </lineage>
</organism>
<dbReference type="PRINTS" id="PR00070">
    <property type="entry name" value="DHFR"/>
</dbReference>
<evidence type="ECO:0000256" key="8">
    <source>
        <dbReference type="PIRNR" id="PIRNR000194"/>
    </source>
</evidence>
<evidence type="ECO:0000256" key="3">
    <source>
        <dbReference type="ARBA" id="ARBA00012856"/>
    </source>
</evidence>
<keyword evidence="5 8" id="KW-0521">NADP</keyword>
<evidence type="ECO:0000256" key="4">
    <source>
        <dbReference type="ARBA" id="ARBA00022563"/>
    </source>
</evidence>
<dbReference type="SUPFAM" id="SSF53597">
    <property type="entry name" value="Dihydrofolate reductase-like"/>
    <property type="match status" value="1"/>
</dbReference>
<dbReference type="EMBL" id="LVWA01000005">
    <property type="protein sequence ID" value="OKL40170.1"/>
    <property type="molecule type" value="Genomic_DNA"/>
</dbReference>
<reference evidence="10 11" key="1">
    <citation type="submission" date="2016-03" db="EMBL/GenBank/DDBJ databases">
        <title>Genome sequence of Pontibacter sp. nov., of the family cytophagaceae, isolated from marine sediment of the Yellow Sea, China.</title>
        <authorList>
            <person name="Zhang G."/>
            <person name="Zhang R."/>
        </authorList>
    </citation>
    <scope>NUCLEOTIDE SEQUENCE [LARGE SCALE GENOMIC DNA]</scope>
    <source>
        <strain evidence="10 11">S10-8</strain>
    </source>
</reference>
<keyword evidence="4 8" id="KW-0554">One-carbon metabolism</keyword>
<dbReference type="InterPro" id="IPR012259">
    <property type="entry name" value="DHFR"/>
</dbReference>
<dbReference type="Proteomes" id="UP000186551">
    <property type="component" value="Unassembled WGS sequence"/>
</dbReference>
<dbReference type="EC" id="1.5.1.3" evidence="3 8"/>
<keyword evidence="11" id="KW-1185">Reference proteome</keyword>
<dbReference type="AlphaFoldDB" id="A0A1Q5PD61"/>
<comment type="similarity">
    <text evidence="2 8">Belongs to the dihydrofolate reductase family.</text>
</comment>
<dbReference type="FunFam" id="3.40.430.10:FF:000001">
    <property type="entry name" value="Dihydrofolate reductase"/>
    <property type="match status" value="1"/>
</dbReference>
<evidence type="ECO:0000313" key="10">
    <source>
        <dbReference type="EMBL" id="OKL40170.1"/>
    </source>
</evidence>
<feature type="domain" description="DHFR" evidence="9">
    <location>
        <begin position="1"/>
        <end position="161"/>
    </location>
</feature>
<dbReference type="PANTHER" id="PTHR48069">
    <property type="entry name" value="DIHYDROFOLATE REDUCTASE"/>
    <property type="match status" value="1"/>
</dbReference>
<dbReference type="GO" id="GO:0005829">
    <property type="term" value="C:cytosol"/>
    <property type="evidence" value="ECO:0007669"/>
    <property type="project" value="TreeGrafter"/>
</dbReference>
<dbReference type="GO" id="GO:0046654">
    <property type="term" value="P:tetrahydrofolate biosynthetic process"/>
    <property type="evidence" value="ECO:0007669"/>
    <property type="project" value="UniProtKB-UniPathway"/>
</dbReference>
<dbReference type="InterPro" id="IPR024072">
    <property type="entry name" value="DHFR-like_dom_sf"/>
</dbReference>
<dbReference type="GO" id="GO:0046655">
    <property type="term" value="P:folic acid metabolic process"/>
    <property type="evidence" value="ECO:0007669"/>
    <property type="project" value="TreeGrafter"/>
</dbReference>
<dbReference type="Gene3D" id="3.40.430.10">
    <property type="entry name" value="Dihydrofolate Reductase, subunit A"/>
    <property type="match status" value="1"/>
</dbReference>
<evidence type="ECO:0000256" key="5">
    <source>
        <dbReference type="ARBA" id="ARBA00022857"/>
    </source>
</evidence>
<keyword evidence="6 8" id="KW-0560">Oxidoreductase</keyword>
<protein>
    <recommendedName>
        <fullName evidence="3 8">Dihydrofolate reductase</fullName>
        <ecNumber evidence="3 8">1.5.1.3</ecNumber>
    </recommendedName>
</protein>
<sequence>MIAIVVAAAENNVIGKDNDLIWYLPADLKHFKRLTMGHPMVMGRKTYEAIGKPLPGRTSIVITSQQDYKAEGCIVVHSLEEALTKGREMDAEQVSIIGGATIYQQALPLTDKVYFTRVHHTFEGDAYFPELPQKEWQVVEQQFHEPDEKNKYSYTFLTLERK</sequence>
<evidence type="ECO:0000256" key="1">
    <source>
        <dbReference type="ARBA" id="ARBA00004903"/>
    </source>
</evidence>
<dbReference type="CDD" id="cd00209">
    <property type="entry name" value="DHFR"/>
    <property type="match status" value="1"/>
</dbReference>
<dbReference type="GO" id="GO:0046452">
    <property type="term" value="P:dihydrofolate metabolic process"/>
    <property type="evidence" value="ECO:0007669"/>
    <property type="project" value="TreeGrafter"/>
</dbReference>
<dbReference type="RefSeq" id="WP_073852274.1">
    <property type="nucleotide sequence ID" value="NZ_LVWA01000005.1"/>
</dbReference>
<evidence type="ECO:0000259" key="9">
    <source>
        <dbReference type="PROSITE" id="PS51330"/>
    </source>
</evidence>